<dbReference type="PANTHER" id="PTHR46112">
    <property type="entry name" value="AMINOPEPTIDASE"/>
    <property type="match status" value="1"/>
</dbReference>
<dbReference type="InterPro" id="IPR036005">
    <property type="entry name" value="Creatinase/aminopeptidase-like"/>
</dbReference>
<dbReference type="STRING" id="1566387.QV13_06230"/>
<evidence type="ECO:0000313" key="4">
    <source>
        <dbReference type="Proteomes" id="UP000094412"/>
    </source>
</evidence>
<proteinExistence type="predicted"/>
<comment type="caution">
    <text evidence="3">The sequence shown here is derived from an EMBL/GenBank/DDBJ whole genome shotgun (WGS) entry which is preliminary data.</text>
</comment>
<dbReference type="InterPro" id="IPR050659">
    <property type="entry name" value="Peptidase_M24B"/>
</dbReference>
<keyword evidence="4" id="KW-1185">Reference proteome</keyword>
<dbReference type="SUPFAM" id="SSF53092">
    <property type="entry name" value="Creatinase/prolidase N-terminal domain"/>
    <property type="match status" value="1"/>
</dbReference>
<dbReference type="AlphaFoldDB" id="A0A1C2E5F2"/>
<evidence type="ECO:0000313" key="3">
    <source>
        <dbReference type="EMBL" id="OCX22153.1"/>
    </source>
</evidence>
<dbReference type="Gene3D" id="3.40.350.10">
    <property type="entry name" value="Creatinase/prolidase N-terminal domain"/>
    <property type="match status" value="1"/>
</dbReference>
<accession>A0A1C2E5F2</accession>
<organism evidence="3 4">
    <name type="scientific">Mesorhizobium hungaricum</name>
    <dbReference type="NCBI Taxonomy" id="1566387"/>
    <lineage>
        <taxon>Bacteria</taxon>
        <taxon>Pseudomonadati</taxon>
        <taxon>Pseudomonadota</taxon>
        <taxon>Alphaproteobacteria</taxon>
        <taxon>Hyphomicrobiales</taxon>
        <taxon>Phyllobacteriaceae</taxon>
        <taxon>Mesorhizobium</taxon>
    </lineage>
</organism>
<dbReference type="SUPFAM" id="SSF55920">
    <property type="entry name" value="Creatinase/aminopeptidase"/>
    <property type="match status" value="1"/>
</dbReference>
<dbReference type="Proteomes" id="UP000094412">
    <property type="component" value="Unassembled WGS sequence"/>
</dbReference>
<dbReference type="RefSeq" id="WP_024926632.1">
    <property type="nucleotide sequence ID" value="NZ_MDEO01000027.1"/>
</dbReference>
<sequence length="380" mass="41786">MPLSARPPQISVAERQQRLQKLRENMEAAGLAAVLLGSTESLRYFTGLVWHQSERLLGALVTPSGLTYIVPAFERSRVETLQHVAGDIATWEEEESPSALVRSLVGAKGRVGLDDALPLFIYHALAESLGAERLANGTRLLRDLRLCKSAAEIALIQYAMDLTLEVHRRAHAIMKPGIRASEVVRFVDEQHRALGASGGSTFCIVSFGEATSLPHGADGDQVLEKGQPILVDTGARIEGYHSDLTRSYMIDEPDADFARIWHIEREAQQAVFDSAQIGAPCRSLDDAARAVLQRHGLGPDYRLPGLPHRAGHGLGLEIHEEPYIVRGNEMPLRPGMCFSNEPMIVVPGRFGIRLEDHIFMTEDGPRWFTKPGKGPTEPFA</sequence>
<dbReference type="PANTHER" id="PTHR46112:SF3">
    <property type="entry name" value="AMINOPEPTIDASE YPDF"/>
    <property type="match status" value="1"/>
</dbReference>
<dbReference type="InterPro" id="IPR000587">
    <property type="entry name" value="Creatinase_N"/>
</dbReference>
<name>A0A1C2E5F2_9HYPH</name>
<protein>
    <submittedName>
        <fullName evidence="3">X-Pro dipeptidase</fullName>
    </submittedName>
</protein>
<dbReference type="InterPro" id="IPR029149">
    <property type="entry name" value="Creatin/AminoP/Spt16_N"/>
</dbReference>
<dbReference type="EMBL" id="MDEO01000027">
    <property type="protein sequence ID" value="OCX22153.1"/>
    <property type="molecule type" value="Genomic_DNA"/>
</dbReference>
<evidence type="ECO:0000259" key="1">
    <source>
        <dbReference type="Pfam" id="PF00557"/>
    </source>
</evidence>
<dbReference type="InterPro" id="IPR000994">
    <property type="entry name" value="Pept_M24"/>
</dbReference>
<feature type="domain" description="Peptidase M24" evidence="1">
    <location>
        <begin position="155"/>
        <end position="362"/>
    </location>
</feature>
<dbReference type="Pfam" id="PF01321">
    <property type="entry name" value="Creatinase_N"/>
    <property type="match status" value="1"/>
</dbReference>
<gene>
    <name evidence="3" type="ORF">QV13_06230</name>
</gene>
<dbReference type="Gene3D" id="3.90.230.10">
    <property type="entry name" value="Creatinase/methionine aminopeptidase superfamily"/>
    <property type="match status" value="1"/>
</dbReference>
<reference evidence="3 4" key="1">
    <citation type="submission" date="2016-08" db="EMBL/GenBank/DDBJ databases">
        <title>Whole genome sequence of Mesorhizobium sp. strain UASWS1009 isolated from industrial sewage.</title>
        <authorList>
            <person name="Crovadore J."/>
            <person name="Calmin G."/>
            <person name="Chablais R."/>
            <person name="Cochard B."/>
            <person name="Lefort F."/>
        </authorList>
    </citation>
    <scope>NUCLEOTIDE SEQUENCE [LARGE SCALE GENOMIC DNA]</scope>
    <source>
        <strain evidence="3 4">UASWS1009</strain>
    </source>
</reference>
<evidence type="ECO:0000259" key="2">
    <source>
        <dbReference type="Pfam" id="PF01321"/>
    </source>
</evidence>
<feature type="domain" description="Creatinase N-terminal" evidence="2">
    <location>
        <begin position="18"/>
        <end position="147"/>
    </location>
</feature>
<dbReference type="OrthoDB" id="9806388at2"/>
<dbReference type="Pfam" id="PF00557">
    <property type="entry name" value="Peptidase_M24"/>
    <property type="match status" value="1"/>
</dbReference>